<evidence type="ECO:0000256" key="3">
    <source>
        <dbReference type="ARBA" id="ARBA00022989"/>
    </source>
</evidence>
<dbReference type="PRINTS" id="PR01434">
    <property type="entry name" value="NADHDHGNASE5"/>
</dbReference>
<feature type="domain" description="NADH:quinone oxidoreductase/Mrp antiporter transmembrane" evidence="7">
    <location>
        <begin position="118"/>
        <end position="394"/>
    </location>
</feature>
<dbReference type="Pfam" id="PF00361">
    <property type="entry name" value="Proton_antipo_M"/>
    <property type="match status" value="1"/>
</dbReference>
<feature type="transmembrane region" description="Helical" evidence="6">
    <location>
        <begin position="437"/>
        <end position="458"/>
    </location>
</feature>
<dbReference type="InterPro" id="IPR003945">
    <property type="entry name" value="NU5C-like"/>
</dbReference>
<feature type="transmembrane region" description="Helical" evidence="6">
    <location>
        <begin position="101"/>
        <end position="128"/>
    </location>
</feature>
<keyword evidence="3 6" id="KW-1133">Transmembrane helix</keyword>
<evidence type="ECO:0000313" key="8">
    <source>
        <dbReference type="EMBL" id="OQO92337.1"/>
    </source>
</evidence>
<dbReference type="InterPro" id="IPR001750">
    <property type="entry name" value="ND/Mrp_TM"/>
</dbReference>
<dbReference type="GO" id="GO:0042773">
    <property type="term" value="P:ATP synthesis coupled electron transport"/>
    <property type="evidence" value="ECO:0007669"/>
    <property type="project" value="InterPro"/>
</dbReference>
<feature type="transmembrane region" description="Helical" evidence="6">
    <location>
        <begin position="164"/>
        <end position="184"/>
    </location>
</feature>
<dbReference type="PANTHER" id="PTHR42829">
    <property type="entry name" value="NADH-UBIQUINONE OXIDOREDUCTASE CHAIN 5"/>
    <property type="match status" value="1"/>
</dbReference>
<evidence type="ECO:0000256" key="1">
    <source>
        <dbReference type="ARBA" id="ARBA00004127"/>
    </source>
</evidence>
<feature type="transmembrane region" description="Helical" evidence="6">
    <location>
        <begin position="28"/>
        <end position="48"/>
    </location>
</feature>
<dbReference type="GO" id="GO:0015990">
    <property type="term" value="P:electron transport coupled proton transport"/>
    <property type="evidence" value="ECO:0007669"/>
    <property type="project" value="TreeGrafter"/>
</dbReference>
<evidence type="ECO:0000256" key="2">
    <source>
        <dbReference type="ARBA" id="ARBA00022692"/>
    </source>
</evidence>
<comment type="caution">
    <text evidence="8">The sequence shown here is derived from an EMBL/GenBank/DDBJ whole genome shotgun (WGS) entry which is preliminary data.</text>
</comment>
<protein>
    <submittedName>
        <fullName evidence="8">NADH dehydrogenase</fullName>
    </submittedName>
</protein>
<evidence type="ECO:0000256" key="6">
    <source>
        <dbReference type="SAM" id="Phobius"/>
    </source>
</evidence>
<sequence>MLWLLVAIPLLVGPVLLAAGRRADSLAGPLAIASTVLTLAVSVVVAVTRPAVSMPFVEGVAFALRVDGLSAILVVTVVTILLVVLVFAVGEIGPTESRARFFGLVLLFAGAMLVTVTATTVVSLLMAWEVMGAVSYALIGYWWHDSRRASSGTIAFLTTRAADLGLYLAAGAALAGGATGLTLGGLAELPGGWRDVVAAGVVLAALGKSAQLPFSFWLSRAMDGPSSVSALLHSATMVAAGAYLLLRLQPLLSATGWAAVLVAWLGAFTALVLGAVALAQSDLKQLLAASTCAQVGFMVLGAGAGGVAAATAQLVAHALTKSLLFLTAGAWLSASGTQRLPGLRGVARDHPLVGTAFTVGAVTLAGIPPLALWTTKDQILATALHESPPLYVVGLAAAALSAGYSARAVALVWSAPAVADRHTAPRRARRVLPSQRAALPPLAVGTTLLSVLALPGVWSAFAGIVSSRPQPTPVWWEYLLSTVLALGAAAAAAGIVRLRGDVPARPLFGDWLGLEGVARRFVTVPTLRAAEGLARFDDRVLDGGVRAAAGLGTSLARTADTRGERSIEAAVRAVADGAHGLGRLALRPQTGLLHHYYAQAVVALAVLALLLVVL</sequence>
<dbReference type="GO" id="GO:0016020">
    <property type="term" value="C:membrane"/>
    <property type="evidence" value="ECO:0007669"/>
    <property type="project" value="UniProtKB-SubCell"/>
</dbReference>
<evidence type="ECO:0000256" key="5">
    <source>
        <dbReference type="RuleBase" id="RU000320"/>
    </source>
</evidence>
<dbReference type="AlphaFoldDB" id="A0A1V9A5C3"/>
<feature type="transmembrane region" description="Helical" evidence="6">
    <location>
        <begin position="69"/>
        <end position="89"/>
    </location>
</feature>
<evidence type="ECO:0000313" key="9">
    <source>
        <dbReference type="Proteomes" id="UP000192591"/>
    </source>
</evidence>
<keyword evidence="9" id="KW-1185">Reference proteome</keyword>
<feature type="transmembrane region" description="Helical" evidence="6">
    <location>
        <begin position="230"/>
        <end position="248"/>
    </location>
</feature>
<feature type="transmembrane region" description="Helical" evidence="6">
    <location>
        <begin position="352"/>
        <end position="371"/>
    </location>
</feature>
<feature type="transmembrane region" description="Helical" evidence="6">
    <location>
        <begin position="314"/>
        <end position="332"/>
    </location>
</feature>
<keyword evidence="4 6" id="KW-0472">Membrane</keyword>
<dbReference type="GO" id="GO:0012505">
    <property type="term" value="C:endomembrane system"/>
    <property type="evidence" value="ECO:0007669"/>
    <property type="project" value="UniProtKB-SubCell"/>
</dbReference>
<feature type="transmembrane region" description="Helical" evidence="6">
    <location>
        <begin position="254"/>
        <end position="279"/>
    </location>
</feature>
<dbReference type="EMBL" id="MWIH01000005">
    <property type="protein sequence ID" value="OQO92337.1"/>
    <property type="molecule type" value="Genomic_DNA"/>
</dbReference>
<dbReference type="STRING" id="1962155.B1813_08960"/>
<evidence type="ECO:0000259" key="7">
    <source>
        <dbReference type="Pfam" id="PF00361"/>
    </source>
</evidence>
<dbReference type="PANTHER" id="PTHR42829:SF2">
    <property type="entry name" value="NADH-UBIQUINONE OXIDOREDUCTASE CHAIN 5"/>
    <property type="match status" value="1"/>
</dbReference>
<feature type="transmembrane region" description="Helical" evidence="6">
    <location>
        <begin position="596"/>
        <end position="613"/>
    </location>
</feature>
<proteinExistence type="predicted"/>
<feature type="transmembrane region" description="Helical" evidence="6">
    <location>
        <begin position="196"/>
        <end position="218"/>
    </location>
</feature>
<accession>A0A1V9A5C3</accession>
<dbReference type="GO" id="GO:0008137">
    <property type="term" value="F:NADH dehydrogenase (ubiquinone) activity"/>
    <property type="evidence" value="ECO:0007669"/>
    <property type="project" value="InterPro"/>
</dbReference>
<name>A0A1V9A5C3_SACPI</name>
<dbReference type="Proteomes" id="UP000192591">
    <property type="component" value="Unassembled WGS sequence"/>
</dbReference>
<dbReference type="RefSeq" id="WP_081191413.1">
    <property type="nucleotide sequence ID" value="NZ_MWIH01000005.1"/>
</dbReference>
<dbReference type="GO" id="GO:0003954">
    <property type="term" value="F:NADH dehydrogenase activity"/>
    <property type="evidence" value="ECO:0007669"/>
    <property type="project" value="TreeGrafter"/>
</dbReference>
<comment type="subcellular location">
    <subcellularLocation>
        <location evidence="1">Endomembrane system</location>
        <topology evidence="1">Multi-pass membrane protein</topology>
    </subcellularLocation>
    <subcellularLocation>
        <location evidence="5">Membrane</location>
        <topology evidence="5">Multi-pass membrane protein</topology>
    </subcellularLocation>
</comment>
<organism evidence="8 9">
    <name type="scientific">Saccharomonospora piscinae</name>
    <dbReference type="NCBI Taxonomy" id="687388"/>
    <lineage>
        <taxon>Bacteria</taxon>
        <taxon>Bacillati</taxon>
        <taxon>Actinomycetota</taxon>
        <taxon>Actinomycetes</taxon>
        <taxon>Pseudonocardiales</taxon>
        <taxon>Pseudonocardiaceae</taxon>
        <taxon>Saccharomonospora</taxon>
    </lineage>
</organism>
<feature type="transmembrane region" description="Helical" evidence="6">
    <location>
        <begin position="286"/>
        <end position="308"/>
    </location>
</feature>
<feature type="transmembrane region" description="Helical" evidence="6">
    <location>
        <begin position="478"/>
        <end position="498"/>
    </location>
</feature>
<feature type="transmembrane region" description="Helical" evidence="6">
    <location>
        <begin position="391"/>
        <end position="416"/>
    </location>
</feature>
<gene>
    <name evidence="8" type="ORF">B1813_08960</name>
</gene>
<evidence type="ECO:0000256" key="4">
    <source>
        <dbReference type="ARBA" id="ARBA00023136"/>
    </source>
</evidence>
<reference evidence="8 9" key="1">
    <citation type="submission" date="2017-02" db="EMBL/GenBank/DDBJ databases">
        <title>Draft genome of Saccharomonospora sp. 154.</title>
        <authorList>
            <person name="Alonso-Carmona G.S."/>
            <person name="De La Haba R."/>
            <person name="Vera-Gargallo B."/>
            <person name="Sandoval-Trujillo A.H."/>
            <person name="Ramirez-Duran N."/>
            <person name="Ventosa A."/>
        </authorList>
    </citation>
    <scope>NUCLEOTIDE SEQUENCE [LARGE SCALE GENOMIC DNA]</scope>
    <source>
        <strain evidence="8 9">LRS4.154</strain>
    </source>
</reference>
<keyword evidence="2 5" id="KW-0812">Transmembrane</keyword>